<dbReference type="SMART" id="SM00449">
    <property type="entry name" value="SPRY"/>
    <property type="match status" value="1"/>
</dbReference>
<dbReference type="AlphaFoldDB" id="A0A7S3PWM3"/>
<reference evidence="3" key="1">
    <citation type="submission" date="2021-01" db="EMBL/GenBank/DDBJ databases">
        <authorList>
            <person name="Corre E."/>
            <person name="Pelletier E."/>
            <person name="Niang G."/>
            <person name="Scheremetjew M."/>
            <person name="Finn R."/>
            <person name="Kale V."/>
            <person name="Holt S."/>
            <person name="Cochrane G."/>
            <person name="Meng A."/>
            <person name="Brown T."/>
            <person name="Cohen L."/>
        </authorList>
    </citation>
    <scope>NUCLEOTIDE SEQUENCE</scope>
    <source>
        <strain evidence="3">MM31A-1</strain>
    </source>
</reference>
<feature type="region of interest" description="Disordered" evidence="1">
    <location>
        <begin position="1"/>
        <end position="45"/>
    </location>
</feature>
<dbReference type="InterPro" id="IPR003877">
    <property type="entry name" value="SPRY_dom"/>
</dbReference>
<dbReference type="Gene3D" id="2.60.120.920">
    <property type="match status" value="1"/>
</dbReference>
<dbReference type="PANTHER" id="PTHR12864">
    <property type="entry name" value="RAN BINDING PROTEIN 9-RELATED"/>
    <property type="match status" value="1"/>
</dbReference>
<protein>
    <recommendedName>
        <fullName evidence="2">B30.2/SPRY domain-containing protein</fullName>
    </recommendedName>
</protein>
<gene>
    <name evidence="3" type="ORF">CDEB00056_LOCUS2810</name>
</gene>
<sequence>MQRVTSRQRLFSWDQFDATAENPDNSSSSTSQSLPKSSPDLDDDASEVDYMTCYSISQANSKDLSRSISMLSMANFSAHAYEDDEDSEDEFEPSVISTIPSTTDLSAPIPALVDETLTNAYVSSGKKRSVDGSYAGMNKSVSFSNLVLVHSGFNDQKHDYPTVAASQHSKVYISSKVSNKSESLSSDISFLNLGEDIHIQCLAFLSLRDLQNLESTCKYNRLFLSSLPVRNCVWWNMINLMFPHLSLNETVPSTIDPLNKEKVNLSPACVKFINHDCSSSSDENAQNISVVTTNYCHNNIHYGSLLSKSLPSPPPTSINRHYFKSKPTNTPQVNENPQTPEFQELLGFASSDDLQEYRSYDLEIESNTKKVSVVQFTGKIAIGDRSIRSNHPFPRPHRLQPPTRFSALKGGDALKLFNRLRSCNRHGHAASAILEGYSSPLRSFVSPYISKMDTNSSNGEKISVEIDLTPRMIAYFEVSILPRDKSQEPRVDDRSQAAAPWHLHPELNQRQTRLNTDITNPCVAVGLSTHGFSDKSRMPGWDSFSYGYHGDDGGIFHSRGSMIRVYGPKYKEGDTIGCGVNYQNGGIFYTLNGNFLGYAWINEKVIIEGKVDLFPTIGVDSNSPLACNFGDRQFEFNFSDFVKTNGSKYGTA</sequence>
<proteinExistence type="predicted"/>
<dbReference type="InterPro" id="IPR050618">
    <property type="entry name" value="Ubq-SigPath_Reg"/>
</dbReference>
<dbReference type="CDD" id="cd12885">
    <property type="entry name" value="SPRY_RanBP_like"/>
    <property type="match status" value="1"/>
</dbReference>
<dbReference type="InterPro" id="IPR001870">
    <property type="entry name" value="B30.2/SPRY"/>
</dbReference>
<dbReference type="InterPro" id="IPR013320">
    <property type="entry name" value="ConA-like_dom_sf"/>
</dbReference>
<dbReference type="SUPFAM" id="SSF49899">
    <property type="entry name" value="Concanavalin A-like lectins/glucanases"/>
    <property type="match status" value="1"/>
</dbReference>
<feature type="domain" description="B30.2/SPRY" evidence="2">
    <location>
        <begin position="428"/>
        <end position="634"/>
    </location>
</feature>
<dbReference type="EMBL" id="HBIO01004101">
    <property type="protein sequence ID" value="CAE0457969.1"/>
    <property type="molecule type" value="Transcribed_RNA"/>
</dbReference>
<evidence type="ECO:0000256" key="1">
    <source>
        <dbReference type="SAM" id="MobiDB-lite"/>
    </source>
</evidence>
<dbReference type="Pfam" id="PF00622">
    <property type="entry name" value="SPRY"/>
    <property type="match status" value="1"/>
</dbReference>
<evidence type="ECO:0000259" key="2">
    <source>
        <dbReference type="PROSITE" id="PS50188"/>
    </source>
</evidence>
<feature type="compositionally biased region" description="Low complexity" evidence="1">
    <location>
        <begin position="26"/>
        <end position="38"/>
    </location>
</feature>
<dbReference type="InterPro" id="IPR043136">
    <property type="entry name" value="B30.2/SPRY_sf"/>
</dbReference>
<name>A0A7S3PWM3_9STRA</name>
<evidence type="ECO:0000313" key="3">
    <source>
        <dbReference type="EMBL" id="CAE0457969.1"/>
    </source>
</evidence>
<dbReference type="PROSITE" id="PS50188">
    <property type="entry name" value="B302_SPRY"/>
    <property type="match status" value="1"/>
</dbReference>
<dbReference type="InterPro" id="IPR044736">
    <property type="entry name" value="Gid1/RanBPM/SPLA_SPRY"/>
</dbReference>
<organism evidence="3">
    <name type="scientific">Chaetoceros debilis</name>
    <dbReference type="NCBI Taxonomy" id="122233"/>
    <lineage>
        <taxon>Eukaryota</taxon>
        <taxon>Sar</taxon>
        <taxon>Stramenopiles</taxon>
        <taxon>Ochrophyta</taxon>
        <taxon>Bacillariophyta</taxon>
        <taxon>Coscinodiscophyceae</taxon>
        <taxon>Chaetocerotophycidae</taxon>
        <taxon>Chaetocerotales</taxon>
        <taxon>Chaetocerotaceae</taxon>
        <taxon>Chaetoceros</taxon>
    </lineage>
</organism>
<accession>A0A7S3PWM3</accession>